<feature type="transmembrane region" description="Helical" evidence="1">
    <location>
        <begin position="214"/>
        <end position="236"/>
    </location>
</feature>
<proteinExistence type="predicted"/>
<protein>
    <submittedName>
        <fullName evidence="2">Uncharacterized protein</fullName>
    </submittedName>
</protein>
<reference evidence="2 3" key="1">
    <citation type="submission" date="2019-12" db="EMBL/GenBank/DDBJ databases">
        <title>Whole-genome sequencing of Allorhizobium vitis.</title>
        <authorList>
            <person name="Gan H.M."/>
            <person name="Szegedi E."/>
            <person name="Burr T."/>
            <person name="Savka M.A."/>
        </authorList>
    </citation>
    <scope>NUCLEOTIDE SEQUENCE [LARGE SCALE GENOMIC DNA]</scope>
    <source>
        <strain evidence="2 3">CG516</strain>
    </source>
</reference>
<gene>
    <name evidence="2" type="ORF">GOZ90_04745</name>
</gene>
<dbReference type="AlphaFoldDB" id="A0A6L6V873"/>
<feature type="transmembrane region" description="Helical" evidence="1">
    <location>
        <begin position="99"/>
        <end position="126"/>
    </location>
</feature>
<name>A0A6L6V873_AGRVI</name>
<evidence type="ECO:0000313" key="3">
    <source>
        <dbReference type="Proteomes" id="UP000477951"/>
    </source>
</evidence>
<sequence length="253" mass="27771">MKSWSIFKHALMLTAKNWRVALRILAPFIVANLILRALMFLYAVYGLNGEGSSSLWAMIPITNLLFNLIAFLWIAVSWHRFILLEEYPQTIPVFYGDHIASYFASSLLIAIVTCAPLVPLFLLAGILQGANAGLWLVLTISLVAVLGLSIMAMRLMTLLPGAALGNPLAIQDMWVTTRGQNSTFLGLVFMLFLIALPFRFVSLALHNGLTLIEALWDIASGYVLLIIGLAVLTVLYGHYIEKRPIGSAAQAAP</sequence>
<feature type="transmembrane region" description="Helical" evidence="1">
    <location>
        <begin position="183"/>
        <end position="202"/>
    </location>
</feature>
<keyword evidence="1" id="KW-0812">Transmembrane</keyword>
<feature type="transmembrane region" description="Helical" evidence="1">
    <location>
        <begin position="20"/>
        <end position="43"/>
    </location>
</feature>
<keyword evidence="1" id="KW-1133">Transmembrane helix</keyword>
<feature type="transmembrane region" description="Helical" evidence="1">
    <location>
        <begin position="55"/>
        <end position="78"/>
    </location>
</feature>
<feature type="transmembrane region" description="Helical" evidence="1">
    <location>
        <begin position="132"/>
        <end position="152"/>
    </location>
</feature>
<evidence type="ECO:0000256" key="1">
    <source>
        <dbReference type="SAM" id="Phobius"/>
    </source>
</evidence>
<comment type="caution">
    <text evidence="2">The sequence shown here is derived from an EMBL/GenBank/DDBJ whole genome shotgun (WGS) entry which is preliminary data.</text>
</comment>
<evidence type="ECO:0000313" key="2">
    <source>
        <dbReference type="EMBL" id="MUZ71986.1"/>
    </source>
</evidence>
<dbReference type="Proteomes" id="UP000477951">
    <property type="component" value="Unassembled WGS sequence"/>
</dbReference>
<dbReference type="EMBL" id="WPHR01000003">
    <property type="protein sequence ID" value="MUZ71986.1"/>
    <property type="molecule type" value="Genomic_DNA"/>
</dbReference>
<keyword evidence="1" id="KW-0472">Membrane</keyword>
<organism evidence="2 3">
    <name type="scientific">Agrobacterium vitis</name>
    <name type="common">Rhizobium vitis</name>
    <dbReference type="NCBI Taxonomy" id="373"/>
    <lineage>
        <taxon>Bacteria</taxon>
        <taxon>Pseudomonadati</taxon>
        <taxon>Pseudomonadota</taxon>
        <taxon>Alphaproteobacteria</taxon>
        <taxon>Hyphomicrobiales</taxon>
        <taxon>Rhizobiaceae</taxon>
        <taxon>Rhizobium/Agrobacterium group</taxon>
        <taxon>Agrobacterium</taxon>
    </lineage>
</organism>
<dbReference type="RefSeq" id="WP_156613881.1">
    <property type="nucleotide sequence ID" value="NZ_WPHR01000003.1"/>
</dbReference>
<accession>A0A6L6V873</accession>